<gene>
    <name evidence="1" type="ORF">HUK38_02225</name>
</gene>
<evidence type="ECO:0000313" key="2">
    <source>
        <dbReference type="Proteomes" id="UP000548632"/>
    </source>
</evidence>
<accession>A0A839HC95</accession>
<dbReference type="RefSeq" id="WP_182582154.1">
    <property type="nucleotide sequence ID" value="NZ_JABVCQ010000003.1"/>
</dbReference>
<sequence length="78" mass="8539">MKIFSFSLPIPTIDDALVNALYGRYSDMSIGSHHGQMYVACDREAACLESAIDSAVTDLWAMGIHPLRIELDIPELAA</sequence>
<reference evidence="1 2" key="1">
    <citation type="journal article" date="2020" name="Arch. Microbiol.">
        <title>The genome sequence of the giant phototrophic gammaproteobacterium Thiospirillum jenense gives insight into its physiological properties and phylogenetic relationships.</title>
        <authorList>
            <person name="Imhoff J.F."/>
            <person name="Meyer T.E."/>
            <person name="Kyndt J.A."/>
        </authorList>
    </citation>
    <scope>NUCLEOTIDE SEQUENCE [LARGE SCALE GENOMIC DNA]</scope>
    <source>
        <strain evidence="1 2">DSM 216</strain>
    </source>
</reference>
<name>A0A839HC95_9GAMM</name>
<evidence type="ECO:0000313" key="1">
    <source>
        <dbReference type="EMBL" id="MBB1125046.1"/>
    </source>
</evidence>
<protein>
    <submittedName>
        <fullName evidence="1">Uncharacterized protein</fullName>
    </submittedName>
</protein>
<keyword evidence="2" id="KW-1185">Reference proteome</keyword>
<dbReference type="EMBL" id="JABVCQ010000003">
    <property type="protein sequence ID" value="MBB1125046.1"/>
    <property type="molecule type" value="Genomic_DNA"/>
</dbReference>
<dbReference type="Proteomes" id="UP000548632">
    <property type="component" value="Unassembled WGS sequence"/>
</dbReference>
<dbReference type="AlphaFoldDB" id="A0A839HC95"/>
<comment type="caution">
    <text evidence="1">The sequence shown here is derived from an EMBL/GenBank/DDBJ whole genome shotgun (WGS) entry which is preliminary data.</text>
</comment>
<organism evidence="1 2">
    <name type="scientific">Thiospirillum jenense</name>
    <dbReference type="NCBI Taxonomy" id="1653858"/>
    <lineage>
        <taxon>Bacteria</taxon>
        <taxon>Pseudomonadati</taxon>
        <taxon>Pseudomonadota</taxon>
        <taxon>Gammaproteobacteria</taxon>
        <taxon>Chromatiales</taxon>
        <taxon>Chromatiaceae</taxon>
        <taxon>Thiospirillum</taxon>
    </lineage>
</organism>
<proteinExistence type="predicted"/>